<sequence>QGDNDFDGDTDLDDLQLLLSEYGS</sequence>
<feature type="non-terminal residue" evidence="1">
    <location>
        <position position="1"/>
    </location>
</feature>
<accession>A0A0F9BJ73</accession>
<organism evidence="1">
    <name type="scientific">marine sediment metagenome</name>
    <dbReference type="NCBI Taxonomy" id="412755"/>
    <lineage>
        <taxon>unclassified sequences</taxon>
        <taxon>metagenomes</taxon>
        <taxon>ecological metagenomes</taxon>
    </lineage>
</organism>
<comment type="caution">
    <text evidence="1">The sequence shown here is derived from an EMBL/GenBank/DDBJ whole genome shotgun (WGS) entry which is preliminary data.</text>
</comment>
<protein>
    <submittedName>
        <fullName evidence="1">Uncharacterized protein</fullName>
    </submittedName>
</protein>
<gene>
    <name evidence="1" type="ORF">LCGC14_2440760</name>
</gene>
<proteinExistence type="predicted"/>
<evidence type="ECO:0000313" key="1">
    <source>
        <dbReference type="EMBL" id="KKL21910.1"/>
    </source>
</evidence>
<dbReference type="AlphaFoldDB" id="A0A0F9BJ73"/>
<reference evidence="1" key="1">
    <citation type="journal article" date="2015" name="Nature">
        <title>Complex archaea that bridge the gap between prokaryotes and eukaryotes.</title>
        <authorList>
            <person name="Spang A."/>
            <person name="Saw J.H."/>
            <person name="Jorgensen S.L."/>
            <person name="Zaremba-Niedzwiedzka K."/>
            <person name="Martijn J."/>
            <person name="Lind A.E."/>
            <person name="van Eijk R."/>
            <person name="Schleper C."/>
            <person name="Guy L."/>
            <person name="Ettema T.J."/>
        </authorList>
    </citation>
    <scope>NUCLEOTIDE SEQUENCE</scope>
</reference>
<name>A0A0F9BJ73_9ZZZZ</name>
<dbReference type="EMBL" id="LAZR01037550">
    <property type="protein sequence ID" value="KKL21910.1"/>
    <property type="molecule type" value="Genomic_DNA"/>
</dbReference>